<dbReference type="PANTHER" id="PTHR42852:SF13">
    <property type="entry name" value="PROTEIN DIPZ"/>
    <property type="match status" value="1"/>
</dbReference>
<accession>A0ABS1R2W7</accession>
<organism evidence="2 3">
    <name type="scientific">Sphingobacterium faecale</name>
    <dbReference type="NCBI Taxonomy" id="2803775"/>
    <lineage>
        <taxon>Bacteria</taxon>
        <taxon>Pseudomonadati</taxon>
        <taxon>Bacteroidota</taxon>
        <taxon>Sphingobacteriia</taxon>
        <taxon>Sphingobacteriales</taxon>
        <taxon>Sphingobacteriaceae</taxon>
        <taxon>Sphingobacterium</taxon>
    </lineage>
</organism>
<comment type="caution">
    <text evidence="2">The sequence shown here is derived from an EMBL/GenBank/DDBJ whole genome shotgun (WGS) entry which is preliminary data.</text>
</comment>
<dbReference type="Pfam" id="PF00578">
    <property type="entry name" value="AhpC-TSA"/>
    <property type="match status" value="1"/>
</dbReference>
<evidence type="ECO:0000313" key="2">
    <source>
        <dbReference type="EMBL" id="MBL1409008.1"/>
    </source>
</evidence>
<dbReference type="Proteomes" id="UP000625283">
    <property type="component" value="Unassembled WGS sequence"/>
</dbReference>
<gene>
    <name evidence="2" type="ORF">JKG61_09625</name>
</gene>
<dbReference type="InterPro" id="IPR000866">
    <property type="entry name" value="AhpC/TSA"/>
</dbReference>
<evidence type="ECO:0000259" key="1">
    <source>
        <dbReference type="PROSITE" id="PS51352"/>
    </source>
</evidence>
<dbReference type="PROSITE" id="PS51352">
    <property type="entry name" value="THIOREDOXIN_2"/>
    <property type="match status" value="1"/>
</dbReference>
<dbReference type="EMBL" id="JAERTY010000004">
    <property type="protein sequence ID" value="MBL1409008.1"/>
    <property type="molecule type" value="Genomic_DNA"/>
</dbReference>
<reference evidence="2 3" key="1">
    <citation type="submission" date="2021-01" db="EMBL/GenBank/DDBJ databases">
        <title>C459-1 draft genome sequence.</title>
        <authorList>
            <person name="Zhang X.-F."/>
        </authorList>
    </citation>
    <scope>NUCLEOTIDE SEQUENCE [LARGE SCALE GENOMIC DNA]</scope>
    <source>
        <strain evidence="3">C459-1</strain>
    </source>
</reference>
<dbReference type="CDD" id="cd02966">
    <property type="entry name" value="TlpA_like_family"/>
    <property type="match status" value="1"/>
</dbReference>
<keyword evidence="3" id="KW-1185">Reference proteome</keyword>
<name>A0ABS1R2W7_9SPHI</name>
<protein>
    <submittedName>
        <fullName evidence="2">TlpA family protein disulfide reductase</fullName>
    </submittedName>
</protein>
<proteinExistence type="predicted"/>
<dbReference type="PANTHER" id="PTHR42852">
    <property type="entry name" value="THIOL:DISULFIDE INTERCHANGE PROTEIN DSBE"/>
    <property type="match status" value="1"/>
</dbReference>
<evidence type="ECO:0000313" key="3">
    <source>
        <dbReference type="Proteomes" id="UP000625283"/>
    </source>
</evidence>
<dbReference type="InterPro" id="IPR013766">
    <property type="entry name" value="Thioredoxin_domain"/>
</dbReference>
<feature type="domain" description="Thioredoxin" evidence="1">
    <location>
        <begin position="15"/>
        <end position="168"/>
    </location>
</feature>
<dbReference type="InterPro" id="IPR036249">
    <property type="entry name" value="Thioredoxin-like_sf"/>
</dbReference>
<dbReference type="Gene3D" id="3.40.30.10">
    <property type="entry name" value="Glutaredoxin"/>
    <property type="match status" value="1"/>
</dbReference>
<dbReference type="RefSeq" id="WP_202102756.1">
    <property type="nucleotide sequence ID" value="NZ_JAERTY010000004.1"/>
</dbReference>
<sequence length="425" mass="49559">MNRYLLIILLLSPLGRVLGQQPVVQLWDTIAFREILPTGEVSRTLEDYRGKVVILDFWNIWCPNCIAAMPKLDSLQREFTDDLKIICVTKDPEQKVKTLFQRLGISFDNLSFVMNDSLLSAQFPYKSVPHHVWLDREGQLLYNTYGYNLTRTNIQRVLQGDKLDVLRKVDGSFDLQVPLPLHNGFIEKGEYSFFLDSFLESAPHGFETMFHDSTSVRYRGINILPLFWIRSMVQMKFYNQHFGGRYAVGDNLFEFSQKAREVIEQDREAADTWKKRYVRSYERKADIRSFSEFSELLRIDFERYFDVQASWQPAVLKVWRFSREANYGLGDLSGKEDGGFKVNNGKVIFKNATVADFIRALVMLKADKGYNYITSDYDIRINGEIKIDHFFSLEDVKLFLSQQGILLEEETVESEKLKVKRKGEV</sequence>
<dbReference type="SUPFAM" id="SSF52833">
    <property type="entry name" value="Thioredoxin-like"/>
    <property type="match status" value="1"/>
</dbReference>
<dbReference type="InterPro" id="IPR050553">
    <property type="entry name" value="Thioredoxin_ResA/DsbE_sf"/>
</dbReference>